<evidence type="ECO:0000256" key="3">
    <source>
        <dbReference type="ARBA" id="ARBA00022448"/>
    </source>
</evidence>
<evidence type="ECO:0000256" key="7">
    <source>
        <dbReference type="ARBA" id="ARBA00022927"/>
    </source>
</evidence>
<dbReference type="Proteomes" id="UP000663929">
    <property type="component" value="Chromosome"/>
</dbReference>
<organism evidence="13 14">
    <name type="scientific">Sulfidibacter corallicola</name>
    <dbReference type="NCBI Taxonomy" id="2818388"/>
    <lineage>
        <taxon>Bacteria</taxon>
        <taxon>Pseudomonadati</taxon>
        <taxon>Acidobacteriota</taxon>
        <taxon>Holophagae</taxon>
        <taxon>Acanthopleuribacterales</taxon>
        <taxon>Acanthopleuribacteraceae</taxon>
        <taxon>Sulfidibacter</taxon>
    </lineage>
</organism>
<evidence type="ECO:0000256" key="5">
    <source>
        <dbReference type="ARBA" id="ARBA00022519"/>
    </source>
</evidence>
<keyword evidence="3" id="KW-0813">Transport</keyword>
<evidence type="ECO:0000256" key="9">
    <source>
        <dbReference type="ARBA" id="ARBA00023136"/>
    </source>
</evidence>
<keyword evidence="5" id="KW-0997">Cell inner membrane</keyword>
<dbReference type="SUPFAM" id="SSF74653">
    <property type="entry name" value="TolA/TonB C-terminal domain"/>
    <property type="match status" value="1"/>
</dbReference>
<evidence type="ECO:0000256" key="4">
    <source>
        <dbReference type="ARBA" id="ARBA00022475"/>
    </source>
</evidence>
<evidence type="ECO:0000256" key="2">
    <source>
        <dbReference type="ARBA" id="ARBA00006555"/>
    </source>
</evidence>
<dbReference type="Gene3D" id="3.30.1150.10">
    <property type="match status" value="1"/>
</dbReference>
<accession>A0A8A4TV91</accession>
<dbReference type="InterPro" id="IPR051045">
    <property type="entry name" value="TonB-dependent_transducer"/>
</dbReference>
<sequence>MASENPGLQLDFGDGKDHSAMMDMAFNDANSGKYMRLSICIALYLVLGVIWMPGWSLSASIPHVNQEEVKPQKRKVLKPPPEKPLERVKTQEKKAKKMPMPDMTPDEPEPIVEPDPPPEPEVLPTDDWEIGIPDGPPEPQGDTIARVGQVGVEPPVFTRKVPPKYPERAVKIKLQGYVILEAILRRDGSVEDIKVLRGLGKGKFGFEEEAKKALERWEFLPGKVNGKAADVRMTLKIDFVLQ</sequence>
<dbReference type="GO" id="GO:0030288">
    <property type="term" value="C:outer membrane-bounded periplasmic space"/>
    <property type="evidence" value="ECO:0007669"/>
    <property type="project" value="InterPro"/>
</dbReference>
<dbReference type="InterPro" id="IPR003538">
    <property type="entry name" value="TonB"/>
</dbReference>
<evidence type="ECO:0000256" key="6">
    <source>
        <dbReference type="ARBA" id="ARBA00022692"/>
    </source>
</evidence>
<protein>
    <submittedName>
        <fullName evidence="13">TonB family protein</fullName>
    </submittedName>
</protein>
<dbReference type="PRINTS" id="PR01374">
    <property type="entry name" value="TONBPROTEIN"/>
</dbReference>
<evidence type="ECO:0000259" key="12">
    <source>
        <dbReference type="PROSITE" id="PS52015"/>
    </source>
</evidence>
<feature type="region of interest" description="Disordered" evidence="10">
    <location>
        <begin position="65"/>
        <end position="116"/>
    </location>
</feature>
<evidence type="ECO:0000256" key="1">
    <source>
        <dbReference type="ARBA" id="ARBA00004383"/>
    </source>
</evidence>
<dbReference type="AlphaFoldDB" id="A0A8A4TV91"/>
<dbReference type="GO" id="GO:0005886">
    <property type="term" value="C:plasma membrane"/>
    <property type="evidence" value="ECO:0007669"/>
    <property type="project" value="UniProtKB-SubCell"/>
</dbReference>
<dbReference type="KEGG" id="scor:J3U87_12550"/>
<feature type="domain" description="TonB C-terminal" evidence="12">
    <location>
        <begin position="150"/>
        <end position="242"/>
    </location>
</feature>
<gene>
    <name evidence="13" type="ORF">J3U87_12550</name>
</gene>
<dbReference type="PANTHER" id="PTHR33446">
    <property type="entry name" value="PROTEIN TONB-RELATED"/>
    <property type="match status" value="1"/>
</dbReference>
<keyword evidence="8 11" id="KW-1133">Transmembrane helix</keyword>
<evidence type="ECO:0000256" key="8">
    <source>
        <dbReference type="ARBA" id="ARBA00022989"/>
    </source>
</evidence>
<dbReference type="EMBL" id="CP071793">
    <property type="protein sequence ID" value="QTD53277.1"/>
    <property type="molecule type" value="Genomic_DNA"/>
</dbReference>
<dbReference type="InterPro" id="IPR006260">
    <property type="entry name" value="TonB/TolA_C"/>
</dbReference>
<evidence type="ECO:0000313" key="14">
    <source>
        <dbReference type="Proteomes" id="UP000663929"/>
    </source>
</evidence>
<comment type="similarity">
    <text evidence="2">Belongs to the TonB family.</text>
</comment>
<dbReference type="GO" id="GO:0015031">
    <property type="term" value="P:protein transport"/>
    <property type="evidence" value="ECO:0007669"/>
    <property type="project" value="UniProtKB-KW"/>
</dbReference>
<feature type="compositionally biased region" description="Acidic residues" evidence="10">
    <location>
        <begin position="104"/>
        <end position="116"/>
    </location>
</feature>
<evidence type="ECO:0000313" key="13">
    <source>
        <dbReference type="EMBL" id="QTD53277.1"/>
    </source>
</evidence>
<evidence type="ECO:0000256" key="11">
    <source>
        <dbReference type="SAM" id="Phobius"/>
    </source>
</evidence>
<keyword evidence="14" id="KW-1185">Reference proteome</keyword>
<dbReference type="Pfam" id="PF03544">
    <property type="entry name" value="TonB_C"/>
    <property type="match status" value="1"/>
</dbReference>
<reference evidence="13" key="1">
    <citation type="submission" date="2021-03" db="EMBL/GenBank/DDBJ databases">
        <title>Acanthopleuribacteraceae sp. M133.</title>
        <authorList>
            <person name="Wang G."/>
        </authorList>
    </citation>
    <scope>NUCLEOTIDE SEQUENCE</scope>
    <source>
        <strain evidence="13">M133</strain>
    </source>
</reference>
<proteinExistence type="inferred from homology"/>
<dbReference type="GO" id="GO:0031992">
    <property type="term" value="F:energy transducer activity"/>
    <property type="evidence" value="ECO:0007669"/>
    <property type="project" value="InterPro"/>
</dbReference>
<dbReference type="RefSeq" id="WP_237383379.1">
    <property type="nucleotide sequence ID" value="NZ_CP071793.1"/>
</dbReference>
<keyword evidence="9 11" id="KW-0472">Membrane</keyword>
<dbReference type="PROSITE" id="PS52015">
    <property type="entry name" value="TONB_CTD"/>
    <property type="match status" value="1"/>
</dbReference>
<feature type="transmembrane region" description="Helical" evidence="11">
    <location>
        <begin position="34"/>
        <end position="55"/>
    </location>
</feature>
<keyword evidence="4" id="KW-1003">Cell membrane</keyword>
<name>A0A8A4TV91_SULCO</name>
<evidence type="ECO:0000256" key="10">
    <source>
        <dbReference type="SAM" id="MobiDB-lite"/>
    </source>
</evidence>
<feature type="compositionally biased region" description="Basic and acidic residues" evidence="10">
    <location>
        <begin position="80"/>
        <end position="93"/>
    </location>
</feature>
<dbReference type="GO" id="GO:0055085">
    <property type="term" value="P:transmembrane transport"/>
    <property type="evidence" value="ECO:0007669"/>
    <property type="project" value="InterPro"/>
</dbReference>
<comment type="subcellular location">
    <subcellularLocation>
        <location evidence="1">Cell inner membrane</location>
        <topology evidence="1">Single-pass membrane protein</topology>
        <orientation evidence="1">Periplasmic side</orientation>
    </subcellularLocation>
</comment>
<dbReference type="GO" id="GO:0015891">
    <property type="term" value="P:siderophore transport"/>
    <property type="evidence" value="ECO:0007669"/>
    <property type="project" value="InterPro"/>
</dbReference>
<keyword evidence="7" id="KW-0653">Protein transport</keyword>
<dbReference type="InterPro" id="IPR037682">
    <property type="entry name" value="TonB_C"/>
</dbReference>
<dbReference type="NCBIfam" id="TIGR01352">
    <property type="entry name" value="tonB_Cterm"/>
    <property type="match status" value="1"/>
</dbReference>
<keyword evidence="6 11" id="KW-0812">Transmembrane</keyword>